<dbReference type="AlphaFoldDB" id="A0A1F7X083"/>
<dbReference type="PANTHER" id="PTHR40084">
    <property type="entry name" value="PHOSPHOHYDROLASE, PHP FAMILY"/>
    <property type="match status" value="1"/>
</dbReference>
<proteinExistence type="predicted"/>
<dbReference type="InterPro" id="IPR016195">
    <property type="entry name" value="Pol/histidinol_Pase-like"/>
</dbReference>
<name>A0A1F7X083_9BACT</name>
<evidence type="ECO:0000313" key="1">
    <source>
        <dbReference type="EMBL" id="OGM08486.1"/>
    </source>
</evidence>
<reference evidence="1 2" key="1">
    <citation type="journal article" date="2016" name="Nat. Commun.">
        <title>Thousands of microbial genomes shed light on interconnected biogeochemical processes in an aquifer system.</title>
        <authorList>
            <person name="Anantharaman K."/>
            <person name="Brown C.T."/>
            <person name="Hug L.A."/>
            <person name="Sharon I."/>
            <person name="Castelle C.J."/>
            <person name="Probst A.J."/>
            <person name="Thomas B.C."/>
            <person name="Singh A."/>
            <person name="Wilkins M.J."/>
            <person name="Karaoz U."/>
            <person name="Brodie E.L."/>
            <person name="Williams K.H."/>
            <person name="Hubbard S.S."/>
            <person name="Banfield J.F."/>
        </authorList>
    </citation>
    <scope>NUCLEOTIDE SEQUENCE [LARGE SCALE GENOMIC DNA]</scope>
</reference>
<dbReference type="Gene3D" id="3.20.20.140">
    <property type="entry name" value="Metal-dependent hydrolases"/>
    <property type="match status" value="1"/>
</dbReference>
<protein>
    <recommendedName>
        <fullName evidence="3">DNA helicase UvrD</fullName>
    </recommendedName>
</protein>
<dbReference type="SUPFAM" id="SSF89550">
    <property type="entry name" value="PHP domain-like"/>
    <property type="match status" value="1"/>
</dbReference>
<gene>
    <name evidence="1" type="ORF">A2159_02670</name>
</gene>
<dbReference type="CDD" id="cd19067">
    <property type="entry name" value="PfuEndoQ-like"/>
    <property type="match status" value="1"/>
</dbReference>
<organism evidence="1 2">
    <name type="scientific">Candidatus Woesebacteria bacterium RBG_13_34_9</name>
    <dbReference type="NCBI Taxonomy" id="1802477"/>
    <lineage>
        <taxon>Bacteria</taxon>
        <taxon>Candidatus Woeseibacteriota</taxon>
    </lineage>
</organism>
<dbReference type="PANTHER" id="PTHR40084:SF1">
    <property type="entry name" value="PHOSPHOTRANSFERASE"/>
    <property type="match status" value="1"/>
</dbReference>
<dbReference type="Proteomes" id="UP000179219">
    <property type="component" value="Unassembled WGS sequence"/>
</dbReference>
<dbReference type="EMBL" id="MGFP01000047">
    <property type="protein sequence ID" value="OGM08486.1"/>
    <property type="molecule type" value="Genomic_DNA"/>
</dbReference>
<accession>A0A1F7X083</accession>
<evidence type="ECO:0008006" key="3">
    <source>
        <dbReference type="Google" id="ProtNLM"/>
    </source>
</evidence>
<evidence type="ECO:0000313" key="2">
    <source>
        <dbReference type="Proteomes" id="UP000179219"/>
    </source>
</evidence>
<sequence length="445" mass="50374">MDIIADLHLHSRYSRAVSKDMTLPKIADWTEKKGIGLAGTGDWTHPMWYREIKSQLLEVNEGVYELNSKLYKKTPTQFLLTTELSCIYSQGGKSRRIHLLVFAPKLETVEEINKNLSSRGLNLFSDGRPILGISAKNLTEIILSIDEKCLIIPAHIWTPWFSLYGSMSGFDSINECFGEFSKNIYAVETGLSSDPAMNWRVDELKEKRIVSFGDSHSPQKLGREATVFQTQNENSKNEITYQDIYEAILGKSGGKWKIGYTIEFYPEEGKYHYSGHKSCKVVYSANDVRKKGSICPVCGKTLTIGVTYRVEKLGLEDIETESIRDKFNLRYIKDKKGKRVPYVMLVPLLEILAESLELGVSSKKVLSTYDVLISRFGNEFQVLLNTATEDIKDLVGERISDAILRVRTGDVVIEPGYDGIFGTVAIWKKDIIENIVKQEIQEPLL</sequence>
<comment type="caution">
    <text evidence="1">The sequence shown here is derived from an EMBL/GenBank/DDBJ whole genome shotgun (WGS) entry which is preliminary data.</text>
</comment>